<dbReference type="InterPro" id="IPR041522">
    <property type="entry name" value="CdaR_GGDEF"/>
</dbReference>
<dbReference type="Proteomes" id="UP000075430">
    <property type="component" value="Unassembled WGS sequence"/>
</dbReference>
<dbReference type="Pfam" id="PF17853">
    <property type="entry name" value="GGDEF_2"/>
    <property type="match status" value="1"/>
</dbReference>
<evidence type="ECO:0000259" key="4">
    <source>
        <dbReference type="Pfam" id="PF17853"/>
    </source>
</evidence>
<dbReference type="EMBL" id="LSBA01000037">
    <property type="protein sequence ID" value="KXZ13643.1"/>
    <property type="molecule type" value="Genomic_DNA"/>
</dbReference>
<sequence>MLLQPELAKKMIAEVKHMYSREVIITDTDGMIIAGTNDARIGRFHEGALICAREKRNVIITKEDEKRLEGVKSGLNLPVFSGHEVIAVFGLTGKPDDILPFGELLRKMTELFIKEARHMEQAQWQARMLESFMVDWLQLKEWSPGFLEKAKLLGADLSSYRQIILIQGAYHQNEAEQMGRLWQNECPSDLFVRWGNERILINHKTGAGSKEQLIRRIQTIFTKPVMAGIGRTIPGQRLPESYEQAEKALSVGIIKQQAVYEEDLKLDMCLADIKSGTRTEFSQRVFQHALEHEELLDTLRALFSRNLSLKRTAADMHIHINTLRYRLSKLEALTNMKLDHPEDITAFYLALRFLDQDTK</sequence>
<dbReference type="AlphaFoldDB" id="A0A150F2Z5"/>
<accession>A0A150F2Z5</accession>
<comment type="caution">
    <text evidence="5">The sequence shown here is derived from an EMBL/GenBank/DDBJ whole genome shotgun (WGS) entry which is preliminary data.</text>
</comment>
<dbReference type="InterPro" id="IPR051448">
    <property type="entry name" value="CdaR-like_regulators"/>
</dbReference>
<name>A0A150F2Z5_9BACI</name>
<evidence type="ECO:0000313" key="6">
    <source>
        <dbReference type="Proteomes" id="UP000075430"/>
    </source>
</evidence>
<dbReference type="Pfam" id="PF05651">
    <property type="entry name" value="Diacid_rec"/>
    <property type="match status" value="1"/>
</dbReference>
<dbReference type="Gene3D" id="1.10.10.2840">
    <property type="entry name" value="PucR C-terminal helix-turn-helix domain"/>
    <property type="match status" value="1"/>
</dbReference>
<feature type="domain" description="Putative sugar diacid recognition" evidence="2">
    <location>
        <begin position="3"/>
        <end position="136"/>
    </location>
</feature>
<gene>
    <name evidence="5" type="ORF">AXI58_03795</name>
</gene>
<evidence type="ECO:0000259" key="3">
    <source>
        <dbReference type="Pfam" id="PF13556"/>
    </source>
</evidence>
<evidence type="ECO:0008006" key="7">
    <source>
        <dbReference type="Google" id="ProtNLM"/>
    </source>
</evidence>
<proteinExistence type="inferred from homology"/>
<feature type="domain" description="PucR C-terminal helix-turn-helix" evidence="3">
    <location>
        <begin position="295"/>
        <end position="352"/>
    </location>
</feature>
<dbReference type="InterPro" id="IPR025736">
    <property type="entry name" value="PucR_C-HTH_dom"/>
</dbReference>
<feature type="domain" description="CdaR GGDEF-like" evidence="4">
    <location>
        <begin position="145"/>
        <end position="251"/>
    </location>
</feature>
<keyword evidence="6" id="KW-1185">Reference proteome</keyword>
<dbReference type="InterPro" id="IPR042070">
    <property type="entry name" value="PucR_C-HTH_sf"/>
</dbReference>
<evidence type="ECO:0000259" key="2">
    <source>
        <dbReference type="Pfam" id="PF05651"/>
    </source>
</evidence>
<dbReference type="InterPro" id="IPR008599">
    <property type="entry name" value="Diacid_rec"/>
</dbReference>
<reference evidence="6" key="1">
    <citation type="submission" date="2016-02" db="EMBL/GenBank/DDBJ databases">
        <authorList>
            <person name="Dunlap C."/>
        </authorList>
    </citation>
    <scope>NUCLEOTIDE SEQUENCE [LARGE SCALE GENOMIC DNA]</scope>
    <source>
        <strain evidence="6">NRRL B-41092</strain>
    </source>
</reference>
<dbReference type="PANTHER" id="PTHR33744">
    <property type="entry name" value="CARBOHYDRATE DIACID REGULATOR"/>
    <property type="match status" value="1"/>
</dbReference>
<dbReference type="PANTHER" id="PTHR33744:SF16">
    <property type="entry name" value="CARBOHYDRATE DIACID REGULATOR"/>
    <property type="match status" value="1"/>
</dbReference>
<evidence type="ECO:0000256" key="1">
    <source>
        <dbReference type="ARBA" id="ARBA00006754"/>
    </source>
</evidence>
<comment type="similarity">
    <text evidence="1">Belongs to the CdaR family.</text>
</comment>
<dbReference type="RefSeq" id="WP_061523046.1">
    <property type="nucleotide sequence ID" value="NZ_JARLZY010000010.1"/>
</dbReference>
<evidence type="ECO:0000313" key="5">
    <source>
        <dbReference type="EMBL" id="KXZ13643.1"/>
    </source>
</evidence>
<dbReference type="Pfam" id="PF13556">
    <property type="entry name" value="HTH_30"/>
    <property type="match status" value="1"/>
</dbReference>
<organism evidence="5 6">
    <name type="scientific">Bacillus nakamurai</name>
    <dbReference type="NCBI Taxonomy" id="1793963"/>
    <lineage>
        <taxon>Bacteria</taxon>
        <taxon>Bacillati</taxon>
        <taxon>Bacillota</taxon>
        <taxon>Bacilli</taxon>
        <taxon>Bacillales</taxon>
        <taxon>Bacillaceae</taxon>
        <taxon>Bacillus</taxon>
    </lineage>
</organism>
<dbReference type="OrthoDB" id="9792148at2"/>
<dbReference type="STRING" id="1793963.AXI58_03795"/>
<protein>
    <recommendedName>
        <fullName evidence="7">Carbohydrate diacid regulator</fullName>
    </recommendedName>
</protein>